<evidence type="ECO:0000313" key="3">
    <source>
        <dbReference type="Proteomes" id="UP000886653"/>
    </source>
</evidence>
<feature type="compositionally biased region" description="Basic and acidic residues" evidence="1">
    <location>
        <begin position="65"/>
        <end position="74"/>
    </location>
</feature>
<dbReference type="Proteomes" id="UP000886653">
    <property type="component" value="Unassembled WGS sequence"/>
</dbReference>
<evidence type="ECO:0000256" key="1">
    <source>
        <dbReference type="SAM" id="MobiDB-lite"/>
    </source>
</evidence>
<accession>A0A9P6T6T7</accession>
<keyword evidence="3" id="KW-1185">Reference proteome</keyword>
<dbReference type="EMBL" id="MU167421">
    <property type="protein sequence ID" value="KAG0140769.1"/>
    <property type="molecule type" value="Genomic_DNA"/>
</dbReference>
<comment type="caution">
    <text evidence="2">The sequence shown here is derived from an EMBL/GenBank/DDBJ whole genome shotgun (WGS) entry which is preliminary data.</text>
</comment>
<feature type="region of interest" description="Disordered" evidence="1">
    <location>
        <begin position="22"/>
        <end position="74"/>
    </location>
</feature>
<organism evidence="2 3">
    <name type="scientific">Cronartium quercuum f. sp. fusiforme G11</name>
    <dbReference type="NCBI Taxonomy" id="708437"/>
    <lineage>
        <taxon>Eukaryota</taxon>
        <taxon>Fungi</taxon>
        <taxon>Dikarya</taxon>
        <taxon>Basidiomycota</taxon>
        <taxon>Pucciniomycotina</taxon>
        <taxon>Pucciniomycetes</taxon>
        <taxon>Pucciniales</taxon>
        <taxon>Coleosporiaceae</taxon>
        <taxon>Cronartium</taxon>
    </lineage>
</organism>
<proteinExistence type="predicted"/>
<protein>
    <submittedName>
        <fullName evidence="2">Uncharacterized protein</fullName>
    </submittedName>
</protein>
<feature type="region of interest" description="Disordered" evidence="1">
    <location>
        <begin position="92"/>
        <end position="114"/>
    </location>
</feature>
<feature type="compositionally biased region" description="Low complexity" evidence="1">
    <location>
        <begin position="36"/>
        <end position="46"/>
    </location>
</feature>
<reference evidence="2" key="1">
    <citation type="submission" date="2013-11" db="EMBL/GenBank/DDBJ databases">
        <title>Genome sequence of the fusiform rust pathogen reveals effectors for host alternation and coevolution with pine.</title>
        <authorList>
            <consortium name="DOE Joint Genome Institute"/>
            <person name="Smith K."/>
            <person name="Pendleton A."/>
            <person name="Kubisiak T."/>
            <person name="Anderson C."/>
            <person name="Salamov A."/>
            <person name="Aerts A."/>
            <person name="Riley R."/>
            <person name="Clum A."/>
            <person name="Lindquist E."/>
            <person name="Ence D."/>
            <person name="Campbell M."/>
            <person name="Kronenberg Z."/>
            <person name="Feau N."/>
            <person name="Dhillon B."/>
            <person name="Hamelin R."/>
            <person name="Burleigh J."/>
            <person name="Smith J."/>
            <person name="Yandell M."/>
            <person name="Nelson C."/>
            <person name="Grigoriev I."/>
            <person name="Davis J."/>
        </authorList>
    </citation>
    <scope>NUCLEOTIDE SEQUENCE</scope>
    <source>
        <strain evidence="2">G11</strain>
    </source>
</reference>
<gene>
    <name evidence="2" type="ORF">CROQUDRAFT_99674</name>
</gene>
<sequence>MPARTYPRHFLTRGTVTRRIRSKGRCEARPIPPHHPAIWISSSSSHPKSHFERRETGLTPAQENLDPKGPRLRTPPEHFFFRRAPVLGLRSTEGFDGSSLAQNSPESDDVRRRPEIAPETVLKRSPGLCLKDVCSALLDTLQLVGSLYSRTLAKSPVFDPLSTVLVDRRELVNSWALDQEMSCRETSFSTAIDRAPSDRQSTVFGVGSPSRPSDGWQRRSEYRLLAYHLKSVGRCHHVSDRALG</sequence>
<name>A0A9P6T6T7_9BASI</name>
<dbReference type="AlphaFoldDB" id="A0A9P6T6T7"/>
<evidence type="ECO:0000313" key="2">
    <source>
        <dbReference type="EMBL" id="KAG0140769.1"/>
    </source>
</evidence>